<proteinExistence type="predicted"/>
<accession>A0A382MHL7</accession>
<reference evidence="1" key="1">
    <citation type="submission" date="2018-05" db="EMBL/GenBank/DDBJ databases">
        <authorList>
            <person name="Lanie J.A."/>
            <person name="Ng W.-L."/>
            <person name="Kazmierczak K.M."/>
            <person name="Andrzejewski T.M."/>
            <person name="Davidsen T.M."/>
            <person name="Wayne K.J."/>
            <person name="Tettelin H."/>
            <person name="Glass J.I."/>
            <person name="Rusch D."/>
            <person name="Podicherti R."/>
            <person name="Tsui H.-C.T."/>
            <person name="Winkler M.E."/>
        </authorList>
    </citation>
    <scope>NUCLEOTIDE SEQUENCE</scope>
</reference>
<dbReference type="EMBL" id="UINC01092920">
    <property type="protein sequence ID" value="SVC46912.1"/>
    <property type="molecule type" value="Genomic_DNA"/>
</dbReference>
<evidence type="ECO:0000313" key="1">
    <source>
        <dbReference type="EMBL" id="SVC46912.1"/>
    </source>
</evidence>
<sequence>MKLYRAFSLIDSSRLLSGQNPETFVKVDWVCYLRDEPLVPYHQLIENYQGLPETGKEKLWILRRANYFLSEQEVDELKLYLEKQYSFSIEVEELKLPLKVEQIPKFNEQDITGTIILRDRDEPFPLSIGIIGMISGYRDLINIRTVGELLGEIDRRNQM</sequence>
<name>A0A382MHL7_9ZZZZ</name>
<gene>
    <name evidence="1" type="ORF">METZ01_LOCUS299766</name>
</gene>
<protein>
    <submittedName>
        <fullName evidence="1">Uncharacterized protein</fullName>
    </submittedName>
</protein>
<dbReference type="AlphaFoldDB" id="A0A382MHL7"/>
<organism evidence="1">
    <name type="scientific">marine metagenome</name>
    <dbReference type="NCBI Taxonomy" id="408172"/>
    <lineage>
        <taxon>unclassified sequences</taxon>
        <taxon>metagenomes</taxon>
        <taxon>ecological metagenomes</taxon>
    </lineage>
</organism>